<dbReference type="RefSeq" id="WP_353643696.1">
    <property type="nucleotide sequence ID" value="NZ_CP159253.1"/>
</dbReference>
<organism evidence="1">
    <name type="scientific">Mesorhizobium sp. WSM2240</name>
    <dbReference type="NCBI Taxonomy" id="3228851"/>
    <lineage>
        <taxon>Bacteria</taxon>
        <taxon>Pseudomonadati</taxon>
        <taxon>Pseudomonadota</taxon>
        <taxon>Alphaproteobacteria</taxon>
        <taxon>Hyphomicrobiales</taxon>
        <taxon>Phyllobacteriaceae</taxon>
        <taxon>Mesorhizobium</taxon>
    </lineage>
</organism>
<accession>A0AAU8CPF1</accession>
<sequence>MPRRYRAVVRDELSADVIDQFTGLPARWFAHPLVDIESDEATDLADLLNLLDRRRRMQHQPRGAAR</sequence>
<reference evidence="1" key="1">
    <citation type="submission" date="2024-06" db="EMBL/GenBank/DDBJ databases">
        <title>Mesorhizobium karijinii sp. nov., a symbiont of the iconic Swainsona formosa from arid Australia.</title>
        <authorList>
            <person name="Hill Y.J."/>
            <person name="Watkin E.L.J."/>
            <person name="O'Hara G.W."/>
            <person name="Terpolilli J."/>
            <person name="Tye M.L."/>
            <person name="Kohlmeier M.G."/>
        </authorList>
    </citation>
    <scope>NUCLEOTIDE SEQUENCE</scope>
    <source>
        <strain evidence="1">WSM2240</strain>
    </source>
</reference>
<evidence type="ECO:0000313" key="1">
    <source>
        <dbReference type="EMBL" id="XCG48776.1"/>
    </source>
</evidence>
<name>A0AAU8CPF1_9HYPH</name>
<gene>
    <name evidence="1" type="ORF">ABVK50_26790</name>
</gene>
<proteinExistence type="predicted"/>
<dbReference type="EMBL" id="CP159253">
    <property type="protein sequence ID" value="XCG48776.1"/>
    <property type="molecule type" value="Genomic_DNA"/>
</dbReference>
<protein>
    <submittedName>
        <fullName evidence="1">Uncharacterized protein</fullName>
    </submittedName>
</protein>
<dbReference type="AlphaFoldDB" id="A0AAU8CPF1"/>